<comment type="caution">
    <text evidence="2">The sequence shown here is derived from an EMBL/GenBank/DDBJ whole genome shotgun (WGS) entry which is preliminary data.</text>
</comment>
<dbReference type="AlphaFoldDB" id="W4RNV1"/>
<proteinExistence type="predicted"/>
<evidence type="ECO:0000313" key="2">
    <source>
        <dbReference type="EMBL" id="GAE45543.1"/>
    </source>
</evidence>
<name>W4RNV1_9BACI</name>
<feature type="transmembrane region" description="Helical" evidence="1">
    <location>
        <begin position="9"/>
        <end position="25"/>
    </location>
</feature>
<organism evidence="2 3">
    <name type="scientific">Mesobacillus boroniphilus JCM 21738</name>
    <dbReference type="NCBI Taxonomy" id="1294265"/>
    <lineage>
        <taxon>Bacteria</taxon>
        <taxon>Bacillati</taxon>
        <taxon>Bacillota</taxon>
        <taxon>Bacilli</taxon>
        <taxon>Bacillales</taxon>
        <taxon>Bacillaceae</taxon>
        <taxon>Mesobacillus</taxon>
    </lineage>
</organism>
<reference evidence="2 3" key="1">
    <citation type="submission" date="2013-12" db="EMBL/GenBank/DDBJ databases">
        <title>NBRP : Genome information of microbial organism related human and environment.</title>
        <authorList>
            <person name="Hattori M."/>
            <person name="Oshima K."/>
            <person name="Inaba H."/>
            <person name="Suda W."/>
            <person name="Sakamoto M."/>
            <person name="Iino T."/>
            <person name="Kitahara M."/>
            <person name="Oshida Y."/>
            <person name="Iida T."/>
            <person name="Kudo T."/>
            <person name="Itoh T."/>
            <person name="Ahmed I."/>
            <person name="Ohkuma M."/>
        </authorList>
    </citation>
    <scope>NUCLEOTIDE SEQUENCE [LARGE SCALE GENOMIC DNA]</scope>
    <source>
        <strain evidence="2 3">JCM 21738</strain>
    </source>
</reference>
<dbReference type="EMBL" id="BAUW01000024">
    <property type="protein sequence ID" value="GAE45543.1"/>
    <property type="molecule type" value="Genomic_DNA"/>
</dbReference>
<evidence type="ECO:0000313" key="3">
    <source>
        <dbReference type="Proteomes" id="UP000018949"/>
    </source>
</evidence>
<keyword evidence="1" id="KW-1133">Transmembrane helix</keyword>
<gene>
    <name evidence="2" type="ORF">JCM21738_2361</name>
</gene>
<accession>W4RNV1</accession>
<sequence>MLKGIDKSILGWGISLVIFLVIMVVDQTVYVGVWPSTLPVVLLVTHALYFKEDNRSEEY</sequence>
<protein>
    <submittedName>
        <fullName evidence="2">Uncharacterized protein</fullName>
    </submittedName>
</protein>
<keyword evidence="1" id="KW-0472">Membrane</keyword>
<keyword evidence="3" id="KW-1185">Reference proteome</keyword>
<dbReference type="Proteomes" id="UP000018949">
    <property type="component" value="Unassembled WGS sequence"/>
</dbReference>
<feature type="transmembrane region" description="Helical" evidence="1">
    <location>
        <begin position="31"/>
        <end position="50"/>
    </location>
</feature>
<keyword evidence="1" id="KW-0812">Transmembrane</keyword>
<evidence type="ECO:0000256" key="1">
    <source>
        <dbReference type="SAM" id="Phobius"/>
    </source>
</evidence>
<dbReference type="RefSeq" id="WP_023625960.1">
    <property type="nucleotide sequence ID" value="NZ_BAUW01000024.1"/>
</dbReference>